<dbReference type="InterPro" id="IPR000424">
    <property type="entry name" value="Primosome_PriB/ssb"/>
</dbReference>
<keyword evidence="1 2" id="KW-0238">DNA-binding</keyword>
<dbReference type="PROSITE" id="PS50935">
    <property type="entry name" value="SSB"/>
    <property type="match status" value="1"/>
</dbReference>
<dbReference type="InterPro" id="IPR011344">
    <property type="entry name" value="ssDNA-bd"/>
</dbReference>
<proteinExistence type="inferred from homology"/>
<evidence type="ECO:0000256" key="1">
    <source>
        <dbReference type="ARBA" id="ARBA00023125"/>
    </source>
</evidence>
<evidence type="ECO:0000256" key="2">
    <source>
        <dbReference type="PROSITE-ProRule" id="PRU00252"/>
    </source>
</evidence>
<dbReference type="CDD" id="cd04496">
    <property type="entry name" value="SSB_OBF"/>
    <property type="match status" value="1"/>
</dbReference>
<evidence type="ECO:0000313" key="5">
    <source>
        <dbReference type="EMBL" id="CEM16185.1"/>
    </source>
</evidence>
<dbReference type="GO" id="GO:0003697">
    <property type="term" value="F:single-stranded DNA binding"/>
    <property type="evidence" value="ECO:0007669"/>
    <property type="project" value="InterPro"/>
</dbReference>
<dbReference type="GO" id="GO:0009295">
    <property type="term" value="C:nucleoid"/>
    <property type="evidence" value="ECO:0007669"/>
    <property type="project" value="TreeGrafter"/>
</dbReference>
<dbReference type="PANTHER" id="PTHR10302:SF0">
    <property type="entry name" value="SINGLE-STRANDED DNA-BINDING PROTEIN, MITOCHONDRIAL"/>
    <property type="match status" value="1"/>
</dbReference>
<organism evidence="5">
    <name type="scientific">Chromera velia CCMP2878</name>
    <dbReference type="NCBI Taxonomy" id="1169474"/>
    <lineage>
        <taxon>Eukaryota</taxon>
        <taxon>Sar</taxon>
        <taxon>Alveolata</taxon>
        <taxon>Colpodellida</taxon>
        <taxon>Chromeraceae</taxon>
        <taxon>Chromera</taxon>
    </lineage>
</organism>
<evidence type="ECO:0000256" key="3">
    <source>
        <dbReference type="SAM" id="MobiDB-lite"/>
    </source>
</evidence>
<evidence type="ECO:0000256" key="4">
    <source>
        <dbReference type="SAM" id="SignalP"/>
    </source>
</evidence>
<evidence type="ECO:0008006" key="6">
    <source>
        <dbReference type="Google" id="ProtNLM"/>
    </source>
</evidence>
<dbReference type="Pfam" id="PF00436">
    <property type="entry name" value="SSB"/>
    <property type="match status" value="1"/>
</dbReference>
<accession>A0A0G4FPY3</accession>
<dbReference type="SUPFAM" id="SSF50249">
    <property type="entry name" value="Nucleic acid-binding proteins"/>
    <property type="match status" value="1"/>
</dbReference>
<feature type="signal peptide" evidence="4">
    <location>
        <begin position="1"/>
        <end position="21"/>
    </location>
</feature>
<dbReference type="InterPro" id="IPR012340">
    <property type="entry name" value="NA-bd_OB-fold"/>
</dbReference>
<dbReference type="EMBL" id="CDMZ01000527">
    <property type="protein sequence ID" value="CEM16185.1"/>
    <property type="molecule type" value="Genomic_DNA"/>
</dbReference>
<dbReference type="Gene3D" id="2.40.50.140">
    <property type="entry name" value="Nucleic acid-binding proteins"/>
    <property type="match status" value="1"/>
</dbReference>
<feature type="chain" id="PRO_5005188908" description="Single-stranded DNA-binding protein" evidence="4">
    <location>
        <begin position="22"/>
        <end position="292"/>
    </location>
</feature>
<dbReference type="VEuPathDB" id="CryptoDB:Cvel_18072"/>
<sequence length="292" mass="30880">MTGPPLLWAGLALCALTCVHGFSFTLLAQRPSPFLSPRTSRLRSFYGDFEGTEERETGRVREPGTKLFMSERSLNKVTLMGRLGQDPDVRVMSSGERMASLNLATSETWKDKSTGDVRSKTEWHRVVVFDQALVDIVEKYARKGKKLYVEGSLQTRKWVGQDGTERFSTEVVLPKYRGELILLDKADVPPSSSTGGAGDTSSFYGGATQGASAYESLGGTATSAGGGFGVQSSMQMNSVPPSSSAPYGAVTGRGAPGGGSFSPAQAKGSAGGYGYGKGIYGAAASGQGQRRR</sequence>
<reference evidence="5" key="1">
    <citation type="submission" date="2014-11" db="EMBL/GenBank/DDBJ databases">
        <authorList>
            <person name="Otto D Thomas"/>
            <person name="Naeem Raeece"/>
        </authorList>
    </citation>
    <scope>NUCLEOTIDE SEQUENCE</scope>
</reference>
<gene>
    <name evidence="5" type="ORF">Cvel_18072</name>
</gene>
<feature type="compositionally biased region" description="Polar residues" evidence="3">
    <location>
        <begin position="236"/>
        <end position="245"/>
    </location>
</feature>
<dbReference type="HAMAP" id="MF_00984">
    <property type="entry name" value="SSB"/>
    <property type="match status" value="1"/>
</dbReference>
<dbReference type="NCBIfam" id="TIGR00621">
    <property type="entry name" value="ssb"/>
    <property type="match status" value="1"/>
</dbReference>
<feature type="region of interest" description="Disordered" evidence="3">
    <location>
        <begin position="236"/>
        <end position="263"/>
    </location>
</feature>
<dbReference type="PANTHER" id="PTHR10302">
    <property type="entry name" value="SINGLE-STRANDED DNA-BINDING PROTEIN"/>
    <property type="match status" value="1"/>
</dbReference>
<keyword evidence="4" id="KW-0732">Signal</keyword>
<name>A0A0G4FPY3_9ALVE</name>
<dbReference type="GO" id="GO:0006260">
    <property type="term" value="P:DNA replication"/>
    <property type="evidence" value="ECO:0007669"/>
    <property type="project" value="InterPro"/>
</dbReference>
<dbReference type="AlphaFoldDB" id="A0A0G4FPY3"/>
<protein>
    <recommendedName>
        <fullName evidence="6">Single-stranded DNA-binding protein</fullName>
    </recommendedName>
</protein>